<dbReference type="SMART" id="SM00066">
    <property type="entry name" value="GAL4"/>
    <property type="match status" value="1"/>
</dbReference>
<dbReference type="OrthoDB" id="424974at2759"/>
<feature type="region of interest" description="Disordered" evidence="4">
    <location>
        <begin position="1"/>
        <end position="36"/>
    </location>
</feature>
<evidence type="ECO:0000259" key="6">
    <source>
        <dbReference type="PROSITE" id="PS51379"/>
    </source>
</evidence>
<evidence type="ECO:0000259" key="5">
    <source>
        <dbReference type="PROSITE" id="PS50048"/>
    </source>
</evidence>
<name>A0A4V1Q4A9_9AGAR</name>
<organism evidence="7 8">
    <name type="scientific">Candolleomyces aberdarensis</name>
    <dbReference type="NCBI Taxonomy" id="2316362"/>
    <lineage>
        <taxon>Eukaryota</taxon>
        <taxon>Fungi</taxon>
        <taxon>Dikarya</taxon>
        <taxon>Basidiomycota</taxon>
        <taxon>Agaricomycotina</taxon>
        <taxon>Agaricomycetes</taxon>
        <taxon>Agaricomycetidae</taxon>
        <taxon>Agaricales</taxon>
        <taxon>Agaricineae</taxon>
        <taxon>Psathyrellaceae</taxon>
        <taxon>Candolleomyces</taxon>
    </lineage>
</organism>
<dbReference type="GO" id="GO:0000981">
    <property type="term" value="F:DNA-binding transcription factor activity, RNA polymerase II-specific"/>
    <property type="evidence" value="ECO:0007669"/>
    <property type="project" value="InterPro"/>
</dbReference>
<evidence type="ECO:0000313" key="8">
    <source>
        <dbReference type="Proteomes" id="UP000290288"/>
    </source>
</evidence>
<dbReference type="InterPro" id="IPR050613">
    <property type="entry name" value="Sec_Metabolite_Reg"/>
</dbReference>
<dbReference type="EMBL" id="SDEE01000107">
    <property type="protein sequence ID" value="RXW21448.1"/>
    <property type="molecule type" value="Genomic_DNA"/>
</dbReference>
<dbReference type="InterPro" id="IPR017896">
    <property type="entry name" value="4Fe4S_Fe-S-bd"/>
</dbReference>
<gene>
    <name evidence="7" type="ORF">EST38_g4401</name>
</gene>
<comment type="caution">
    <text evidence="7">The sequence shown here is derived from an EMBL/GenBank/DDBJ whole genome shotgun (WGS) entry which is preliminary data.</text>
</comment>
<dbReference type="GO" id="GO:0003677">
    <property type="term" value="F:DNA binding"/>
    <property type="evidence" value="ECO:0007669"/>
    <property type="project" value="InterPro"/>
</dbReference>
<dbReference type="PROSITE" id="PS50048">
    <property type="entry name" value="ZN2_CY6_FUNGAL_2"/>
    <property type="match status" value="1"/>
</dbReference>
<evidence type="ECO:0000256" key="2">
    <source>
        <dbReference type="ARBA" id="ARBA00022723"/>
    </source>
</evidence>
<dbReference type="SUPFAM" id="SSF57701">
    <property type="entry name" value="Zn2/Cys6 DNA-binding domain"/>
    <property type="match status" value="1"/>
</dbReference>
<evidence type="ECO:0000256" key="1">
    <source>
        <dbReference type="ARBA" id="ARBA00004123"/>
    </source>
</evidence>
<feature type="domain" description="4Fe-4S ferredoxin-type" evidence="6">
    <location>
        <begin position="66"/>
        <end position="98"/>
    </location>
</feature>
<dbReference type="CDD" id="cd00067">
    <property type="entry name" value="GAL4"/>
    <property type="match status" value="1"/>
</dbReference>
<dbReference type="Pfam" id="PF00172">
    <property type="entry name" value="Zn_clus"/>
    <property type="match status" value="1"/>
</dbReference>
<dbReference type="PANTHER" id="PTHR31001">
    <property type="entry name" value="UNCHARACTERIZED TRANSCRIPTIONAL REGULATORY PROTEIN"/>
    <property type="match status" value="1"/>
</dbReference>
<dbReference type="Pfam" id="PF04082">
    <property type="entry name" value="Fungal_trans"/>
    <property type="match status" value="1"/>
</dbReference>
<keyword evidence="3" id="KW-0539">Nucleus</keyword>
<evidence type="ECO:0000256" key="3">
    <source>
        <dbReference type="ARBA" id="ARBA00023242"/>
    </source>
</evidence>
<feature type="domain" description="Zn(2)-C6 fungal-type" evidence="5">
    <location>
        <begin position="59"/>
        <end position="88"/>
    </location>
</feature>
<dbReference type="GO" id="GO:0005634">
    <property type="term" value="C:nucleus"/>
    <property type="evidence" value="ECO:0007669"/>
    <property type="project" value="UniProtKB-SubCell"/>
</dbReference>
<dbReference type="GO" id="GO:0006351">
    <property type="term" value="P:DNA-templated transcription"/>
    <property type="evidence" value="ECO:0007669"/>
    <property type="project" value="InterPro"/>
</dbReference>
<proteinExistence type="predicted"/>
<dbReference type="PROSITE" id="PS00463">
    <property type="entry name" value="ZN2_CY6_FUNGAL_1"/>
    <property type="match status" value="1"/>
</dbReference>
<feature type="compositionally biased region" description="Basic and acidic residues" evidence="4">
    <location>
        <begin position="149"/>
        <end position="162"/>
    </location>
</feature>
<accession>A0A4V1Q4A9</accession>
<dbReference type="Proteomes" id="UP000290288">
    <property type="component" value="Unassembled WGS sequence"/>
</dbReference>
<dbReference type="STRING" id="2316362.A0A4V1Q4A9"/>
<dbReference type="InterPro" id="IPR001138">
    <property type="entry name" value="Zn2Cys6_DnaBD"/>
</dbReference>
<evidence type="ECO:0008006" key="9">
    <source>
        <dbReference type="Google" id="ProtNLM"/>
    </source>
</evidence>
<keyword evidence="2" id="KW-0479">Metal-binding</keyword>
<dbReference type="PROSITE" id="PS51379">
    <property type="entry name" value="4FE4S_FER_2"/>
    <property type="match status" value="1"/>
</dbReference>
<dbReference type="CDD" id="cd12148">
    <property type="entry name" value="fungal_TF_MHR"/>
    <property type="match status" value="1"/>
</dbReference>
<reference evidence="7 8" key="1">
    <citation type="submission" date="2019-01" db="EMBL/GenBank/DDBJ databases">
        <title>Draft genome sequence of Psathyrella aberdarensis IHI B618.</title>
        <authorList>
            <person name="Buettner E."/>
            <person name="Kellner H."/>
        </authorList>
    </citation>
    <scope>NUCLEOTIDE SEQUENCE [LARGE SCALE GENOMIC DNA]</scope>
    <source>
        <strain evidence="7 8">IHI B618</strain>
    </source>
</reference>
<feature type="compositionally biased region" description="Low complexity" evidence="4">
    <location>
        <begin position="12"/>
        <end position="27"/>
    </location>
</feature>
<dbReference type="Gene3D" id="4.10.240.10">
    <property type="entry name" value="Zn(2)-C6 fungal-type DNA-binding domain"/>
    <property type="match status" value="1"/>
</dbReference>
<dbReference type="PANTHER" id="PTHR31001:SF56">
    <property type="entry name" value="ZN(2)-C6 FUNGAL-TYPE DOMAIN-CONTAINING PROTEIN"/>
    <property type="match status" value="1"/>
</dbReference>
<dbReference type="InterPro" id="IPR036864">
    <property type="entry name" value="Zn2-C6_fun-type_DNA-bd_sf"/>
</dbReference>
<sequence>MQKEDLDIFQQSASDDSSTSTSPAATTAEERPTRSNYWLLGNLGRAPSKAEKRSRGEIACAECRRLKIRCDKMLPCSSCVKRGCSALCPNGTIPPGEGNRFVLAATEHLQEKLTKLESRMRALEDALAVTHGTCSDEPHPLLMRRHEDFDDSRAKSPSDDSARSSPGLGEHVQGNLVVDSQGNTNFFGPTGASESLLMMSHQIDLPPSPSLNGPVVKVLDPSYFPPAINLCYLSFPFRPHSSQDVRPIQDSIESFLPALDRALFLCDKFAENLTWMFSIVSRQQLVSELIPAIYKRVPTRYGPHELALLFTVLAMGCLVDLSLPPYDLEAQHYYRLARATLALQPVLEDASVITVKALHLMSIYNGMSGQEENLQQSYALLDLASQAAVKIGLHTDPVPWGFQGLEVYERRLYFWNLMSGALWQGFFVAVSF</sequence>
<dbReference type="InterPro" id="IPR007219">
    <property type="entry name" value="XnlR_reg_dom"/>
</dbReference>
<protein>
    <recommendedName>
        <fullName evidence="9">Zn(2)-C6 fungal-type domain-containing protein</fullName>
    </recommendedName>
</protein>
<dbReference type="AlphaFoldDB" id="A0A4V1Q4A9"/>
<dbReference type="GO" id="GO:0008270">
    <property type="term" value="F:zinc ion binding"/>
    <property type="evidence" value="ECO:0007669"/>
    <property type="project" value="InterPro"/>
</dbReference>
<feature type="region of interest" description="Disordered" evidence="4">
    <location>
        <begin position="149"/>
        <end position="173"/>
    </location>
</feature>
<evidence type="ECO:0000256" key="4">
    <source>
        <dbReference type="SAM" id="MobiDB-lite"/>
    </source>
</evidence>
<keyword evidence="8" id="KW-1185">Reference proteome</keyword>
<comment type="subcellular location">
    <subcellularLocation>
        <location evidence="1">Nucleus</location>
    </subcellularLocation>
</comment>
<evidence type="ECO:0000313" key="7">
    <source>
        <dbReference type="EMBL" id="RXW21448.1"/>
    </source>
</evidence>